<proteinExistence type="predicted"/>
<evidence type="ECO:0000313" key="1">
    <source>
        <dbReference type="EMBL" id="PWA50894.1"/>
    </source>
</evidence>
<dbReference type="InterPro" id="IPR053340">
    <property type="entry name" value="PTF2"/>
</dbReference>
<keyword evidence="2" id="KW-1185">Reference proteome</keyword>
<dbReference type="OrthoDB" id="511529at2759"/>
<dbReference type="AlphaFoldDB" id="A0A2U1LPJ5"/>
<comment type="caution">
    <text evidence="1">The sequence shown here is derived from an EMBL/GenBank/DDBJ whole genome shotgun (WGS) entry which is preliminary data.</text>
</comment>
<sequence length="171" mass="19234">MIKLTKKLKQALSQVQFMHTECSSVLQNMHLLNKSELLPLCVAGEFGPEVELWSTVLACYYTGFFDSSFSSTFSSSSSILLMFLLLAKVETDFTRKSSLYLVAVNGGSEGGGFCVSNTVNNKTRKRKGKKCDSDWENFVIETFLHHQVKEEEIEKGYYNTLLDLHVLNPGI</sequence>
<dbReference type="EMBL" id="PKPP01008365">
    <property type="protein sequence ID" value="PWA50894.1"/>
    <property type="molecule type" value="Genomic_DNA"/>
</dbReference>
<reference evidence="1 2" key="1">
    <citation type="journal article" date="2018" name="Mol. Plant">
        <title>The genome of Artemisia annua provides insight into the evolution of Asteraceae family and artemisinin biosynthesis.</title>
        <authorList>
            <person name="Shen Q."/>
            <person name="Zhang L."/>
            <person name="Liao Z."/>
            <person name="Wang S."/>
            <person name="Yan T."/>
            <person name="Shi P."/>
            <person name="Liu M."/>
            <person name="Fu X."/>
            <person name="Pan Q."/>
            <person name="Wang Y."/>
            <person name="Lv Z."/>
            <person name="Lu X."/>
            <person name="Zhang F."/>
            <person name="Jiang W."/>
            <person name="Ma Y."/>
            <person name="Chen M."/>
            <person name="Hao X."/>
            <person name="Li L."/>
            <person name="Tang Y."/>
            <person name="Lv G."/>
            <person name="Zhou Y."/>
            <person name="Sun X."/>
            <person name="Brodelius P.E."/>
            <person name="Rose J.K.C."/>
            <person name="Tang K."/>
        </authorList>
    </citation>
    <scope>NUCLEOTIDE SEQUENCE [LARGE SCALE GENOMIC DNA]</scope>
    <source>
        <strain evidence="2">cv. Huhao1</strain>
        <tissue evidence="1">Leaf</tissue>
    </source>
</reference>
<name>A0A2U1LPJ5_ARTAN</name>
<accession>A0A2U1LPJ5</accession>
<dbReference type="Proteomes" id="UP000245207">
    <property type="component" value="Unassembled WGS sequence"/>
</dbReference>
<gene>
    <name evidence="1" type="ORF">CTI12_AA468810</name>
</gene>
<dbReference type="STRING" id="35608.A0A2U1LPJ5"/>
<dbReference type="PANTHER" id="PTHR48428:SF1">
    <property type="entry name" value="PLANT-SPECIFIC TFIIB-RELATED PROTEIN PTF2"/>
    <property type="match status" value="1"/>
</dbReference>
<organism evidence="1 2">
    <name type="scientific">Artemisia annua</name>
    <name type="common">Sweet wormwood</name>
    <dbReference type="NCBI Taxonomy" id="35608"/>
    <lineage>
        <taxon>Eukaryota</taxon>
        <taxon>Viridiplantae</taxon>
        <taxon>Streptophyta</taxon>
        <taxon>Embryophyta</taxon>
        <taxon>Tracheophyta</taxon>
        <taxon>Spermatophyta</taxon>
        <taxon>Magnoliopsida</taxon>
        <taxon>eudicotyledons</taxon>
        <taxon>Gunneridae</taxon>
        <taxon>Pentapetalae</taxon>
        <taxon>asterids</taxon>
        <taxon>campanulids</taxon>
        <taxon>Asterales</taxon>
        <taxon>Asteraceae</taxon>
        <taxon>Asteroideae</taxon>
        <taxon>Anthemideae</taxon>
        <taxon>Artemisiinae</taxon>
        <taxon>Artemisia</taxon>
    </lineage>
</organism>
<dbReference type="PANTHER" id="PTHR48428">
    <property type="entry name" value="PLANT-SPECIFIC TFIIB-RELATED PROTEIN PTF2"/>
    <property type="match status" value="1"/>
</dbReference>
<evidence type="ECO:0000313" key="2">
    <source>
        <dbReference type="Proteomes" id="UP000245207"/>
    </source>
</evidence>
<protein>
    <submittedName>
        <fullName evidence="1">Uncharacterized protein</fullName>
    </submittedName>
</protein>